<evidence type="ECO:0000313" key="1">
    <source>
        <dbReference type="EMBL" id="KAJ8380766.1"/>
    </source>
</evidence>
<evidence type="ECO:0000313" key="2">
    <source>
        <dbReference type="EMBL" id="KAJ8380767.1"/>
    </source>
</evidence>
<keyword evidence="3" id="KW-1185">Reference proteome</keyword>
<gene>
    <name evidence="1" type="ORF">SKAU_G00015440</name>
    <name evidence="2" type="ORF">SKAU_G00015450</name>
</gene>
<evidence type="ECO:0000313" key="3">
    <source>
        <dbReference type="Proteomes" id="UP001152622"/>
    </source>
</evidence>
<dbReference type="AlphaFoldDB" id="A0A9Q1GC10"/>
<sequence>MKCLVTDMKRDLQDLHRRFPGTKILLSAISQRRRWRTANPGKIDKTRKWAREEIFLSAISKHLDNYSQCYSTSLWWLASNSSEQPLKTSLGGLAHCNQAF</sequence>
<name>A0A9Q1GC10_SYNKA</name>
<dbReference type="Proteomes" id="UP001152622">
    <property type="component" value="Chromosome 1"/>
</dbReference>
<organism evidence="1 3">
    <name type="scientific">Synaphobranchus kaupii</name>
    <name type="common">Kaup's arrowtooth eel</name>
    <dbReference type="NCBI Taxonomy" id="118154"/>
    <lineage>
        <taxon>Eukaryota</taxon>
        <taxon>Metazoa</taxon>
        <taxon>Chordata</taxon>
        <taxon>Craniata</taxon>
        <taxon>Vertebrata</taxon>
        <taxon>Euteleostomi</taxon>
        <taxon>Actinopterygii</taxon>
        <taxon>Neopterygii</taxon>
        <taxon>Teleostei</taxon>
        <taxon>Anguilliformes</taxon>
        <taxon>Synaphobranchidae</taxon>
        <taxon>Synaphobranchus</taxon>
    </lineage>
</organism>
<accession>A0A9Q1GC10</accession>
<protein>
    <submittedName>
        <fullName evidence="1">Uncharacterized protein</fullName>
    </submittedName>
</protein>
<reference evidence="1" key="1">
    <citation type="journal article" date="2023" name="Science">
        <title>Genome structures resolve the early diversification of teleost fishes.</title>
        <authorList>
            <person name="Parey E."/>
            <person name="Louis A."/>
            <person name="Montfort J."/>
            <person name="Bouchez O."/>
            <person name="Roques C."/>
            <person name="Iampietro C."/>
            <person name="Lluch J."/>
            <person name="Castinel A."/>
            <person name="Donnadieu C."/>
            <person name="Desvignes T."/>
            <person name="Floi Bucao C."/>
            <person name="Jouanno E."/>
            <person name="Wen M."/>
            <person name="Mejri S."/>
            <person name="Dirks R."/>
            <person name="Jansen H."/>
            <person name="Henkel C."/>
            <person name="Chen W.J."/>
            <person name="Zahm M."/>
            <person name="Cabau C."/>
            <person name="Klopp C."/>
            <person name="Thompson A.W."/>
            <person name="Robinson-Rechavi M."/>
            <person name="Braasch I."/>
            <person name="Lecointre G."/>
            <person name="Bobe J."/>
            <person name="Postlethwait J.H."/>
            <person name="Berthelot C."/>
            <person name="Roest Crollius H."/>
            <person name="Guiguen Y."/>
        </authorList>
    </citation>
    <scope>NUCLEOTIDE SEQUENCE</scope>
    <source>
        <strain evidence="1">WJC10195</strain>
    </source>
</reference>
<dbReference type="OrthoDB" id="8957104at2759"/>
<dbReference type="EMBL" id="JAINUF010000001">
    <property type="protein sequence ID" value="KAJ8380766.1"/>
    <property type="molecule type" value="Genomic_DNA"/>
</dbReference>
<comment type="caution">
    <text evidence="1">The sequence shown here is derived from an EMBL/GenBank/DDBJ whole genome shotgun (WGS) entry which is preliminary data.</text>
</comment>
<proteinExistence type="predicted"/>
<dbReference type="EMBL" id="JAINUF010000001">
    <property type="protein sequence ID" value="KAJ8380767.1"/>
    <property type="molecule type" value="Genomic_DNA"/>
</dbReference>